<organism evidence="1 2">
    <name type="scientific">Fusarium sporotrichioides</name>
    <dbReference type="NCBI Taxonomy" id="5514"/>
    <lineage>
        <taxon>Eukaryota</taxon>
        <taxon>Fungi</taxon>
        <taxon>Dikarya</taxon>
        <taxon>Ascomycota</taxon>
        <taxon>Pezizomycotina</taxon>
        <taxon>Sordariomycetes</taxon>
        <taxon>Hypocreomycetidae</taxon>
        <taxon>Hypocreales</taxon>
        <taxon>Nectriaceae</taxon>
        <taxon>Fusarium</taxon>
    </lineage>
</organism>
<dbReference type="AlphaFoldDB" id="A0A395RN90"/>
<sequence>MEKHKAFLKGIADENSALTTQINQLAQSQTQPQDEFNTAIRQCLLKLYKTIIQMSQHNGHPRTSRSKVLDAWKSLLQPIKALTQLPFGNFLTARMLLYLAMGLRVQRAFQKNVSKAFCLRPDFPLNQMDISMDGILLEALGRIWIESGSSETFDWVFGEYRVTYWRVEDKEKEEVQRRYRIAQALTPVELASLGPIGGRHFVFAKKHELDEADDGRWAPFRGSIPGDHCERIRSQVHIPDDDEVDADEWVCKTVGTDGPIRETIDCFIVNEREQRNYYTGLSYFPRSLQFILDARRIGQPLTAVKGRILAERGLSYAGMPPEIRAAILGYLDRPFPHAYLSKVDIVKAYAPFPNVSSCSECDQSKQTCPAKSMYIWNVPLRAFFVFHRTKTNIGVLCKYGIDCKGHHEDNSWKISQEKDLNEYVESIVKDRCGSTTTLAQVGLAPASDYTLRDEVENEKRTRRLFEDRGPLEDSSRELRINGGLWGLTASMLHNKILLGSWQGVDESSTCLTAAEWALGRCLADKKCAEAAIMKMHSRCDRC</sequence>
<evidence type="ECO:0000313" key="1">
    <source>
        <dbReference type="EMBL" id="RGP61598.1"/>
    </source>
</evidence>
<comment type="caution">
    <text evidence="1">The sequence shown here is derived from an EMBL/GenBank/DDBJ whole genome shotgun (WGS) entry which is preliminary data.</text>
</comment>
<gene>
    <name evidence="1" type="ORF">FSPOR_9924</name>
</gene>
<name>A0A395RN90_FUSSP</name>
<proteinExistence type="predicted"/>
<accession>A0A395RN90</accession>
<evidence type="ECO:0000313" key="2">
    <source>
        <dbReference type="Proteomes" id="UP000266152"/>
    </source>
</evidence>
<dbReference type="EMBL" id="PXOF01000162">
    <property type="protein sequence ID" value="RGP61598.1"/>
    <property type="molecule type" value="Genomic_DNA"/>
</dbReference>
<reference evidence="1 2" key="1">
    <citation type="journal article" date="2018" name="PLoS Pathog.">
        <title>Evolution of structural diversity of trichothecenes, a family of toxins produced by plant pathogenic and entomopathogenic fungi.</title>
        <authorList>
            <person name="Proctor R.H."/>
            <person name="McCormick S.P."/>
            <person name="Kim H.S."/>
            <person name="Cardoza R.E."/>
            <person name="Stanley A.M."/>
            <person name="Lindo L."/>
            <person name="Kelly A."/>
            <person name="Brown D.W."/>
            <person name="Lee T."/>
            <person name="Vaughan M.M."/>
            <person name="Alexander N.J."/>
            <person name="Busman M."/>
            <person name="Gutierrez S."/>
        </authorList>
    </citation>
    <scope>NUCLEOTIDE SEQUENCE [LARGE SCALE GENOMIC DNA]</scope>
    <source>
        <strain evidence="1 2">NRRL 3299</strain>
    </source>
</reference>
<keyword evidence="2" id="KW-1185">Reference proteome</keyword>
<dbReference type="Proteomes" id="UP000266152">
    <property type="component" value="Unassembled WGS sequence"/>
</dbReference>
<protein>
    <submittedName>
        <fullName evidence="1">Uncharacterized protein</fullName>
    </submittedName>
</protein>